<sequence>MKHCTNNYLTKARTSLVLMSSGLLLAACAAGPNYQRPEMDLPEHWVTQPSTISPTTQRPANAAGERWWSLYADPVLDKIEDEALAHNVDAQVATARILEARAQLGITESDQYPKLNANGAQSRTKRSINPGLFIPPVRILEFSRVTLDASYELDLWGKFRRASEASRADLFAAQFNRDSVRLSLTAQVAQQYFALLSTDAQESAIRKVLTGRQDRLALDKKRYQVGVIAEYDLHQSEADADAAQAQLISIIKTRDQQETSLALLLGRSPRHVMNGKLERGSPTLTNVWVPDGLPAELLLRRPDLQEAEQKLMAMNARIGVARAQFFPSISLTSYLGSESISLSNLFTGPAGVFQFAAGIGQPIFNAGRIKFGVQVAESRRDQALTQYKQAVASAFADVRNALFAQESARQILAAESSRSRALSKAHKQAELRYQIGISSRLELLDVERNYLQAELTRIDAQRAQRTAVADLFKALAGGWQQPTVKPTQRLPS</sequence>
<gene>
    <name evidence="3" type="ORF">NTG6680_2527</name>
</gene>
<dbReference type="InterPro" id="IPR010131">
    <property type="entry name" value="MdtP/NodT-like"/>
</dbReference>
<dbReference type="SUPFAM" id="SSF56954">
    <property type="entry name" value="Outer membrane efflux proteins (OEP)"/>
    <property type="match status" value="1"/>
</dbReference>
<accession>A0ABM8Z1P1</accession>
<dbReference type="EMBL" id="OU912926">
    <property type="protein sequence ID" value="CAG9933776.1"/>
    <property type="molecule type" value="Genomic_DNA"/>
</dbReference>
<evidence type="ECO:0000313" key="3">
    <source>
        <dbReference type="EMBL" id="CAG9933776.1"/>
    </source>
</evidence>
<keyword evidence="2" id="KW-1134">Transmembrane beta strand</keyword>
<organism evidence="3 4">
    <name type="scientific">Candidatus Nitrotoga arctica</name>
    <dbReference type="NCBI Taxonomy" id="453162"/>
    <lineage>
        <taxon>Bacteria</taxon>
        <taxon>Pseudomonadati</taxon>
        <taxon>Pseudomonadota</taxon>
        <taxon>Betaproteobacteria</taxon>
        <taxon>Nitrosomonadales</taxon>
        <taxon>Gallionellaceae</taxon>
        <taxon>Candidatus Nitrotoga</taxon>
    </lineage>
</organism>
<dbReference type="Gene3D" id="1.20.1600.10">
    <property type="entry name" value="Outer membrane efflux proteins (OEP)"/>
    <property type="match status" value="1"/>
</dbReference>
<evidence type="ECO:0000256" key="2">
    <source>
        <dbReference type="RuleBase" id="RU362097"/>
    </source>
</evidence>
<dbReference type="PANTHER" id="PTHR30203:SF30">
    <property type="entry name" value="OUTER MEMBRANE PROTEIN-RELATED"/>
    <property type="match status" value="1"/>
</dbReference>
<dbReference type="PROSITE" id="PS51257">
    <property type="entry name" value="PROKAR_LIPOPROTEIN"/>
    <property type="match status" value="1"/>
</dbReference>
<name>A0ABM8Z1P1_9PROT</name>
<evidence type="ECO:0000256" key="1">
    <source>
        <dbReference type="ARBA" id="ARBA00007613"/>
    </source>
</evidence>
<dbReference type="NCBIfam" id="TIGR01845">
    <property type="entry name" value="outer_NodT"/>
    <property type="match status" value="1"/>
</dbReference>
<keyword evidence="2" id="KW-0812">Transmembrane</keyword>
<dbReference type="InterPro" id="IPR003423">
    <property type="entry name" value="OMP_efflux"/>
</dbReference>
<keyword evidence="2" id="KW-0564">Palmitate</keyword>
<reference evidence="3 4" key="1">
    <citation type="submission" date="2021-10" db="EMBL/GenBank/DDBJ databases">
        <authorList>
            <person name="Koch H."/>
        </authorList>
    </citation>
    <scope>NUCLEOTIDE SEQUENCE [LARGE SCALE GENOMIC DNA]</scope>
    <source>
        <strain evidence="3">6680</strain>
    </source>
</reference>
<dbReference type="Gene3D" id="2.20.200.10">
    <property type="entry name" value="Outer membrane efflux proteins (OEP)"/>
    <property type="match status" value="1"/>
</dbReference>
<comment type="subcellular location">
    <subcellularLocation>
        <location evidence="2">Cell membrane</location>
        <topology evidence="2">Lipid-anchor</topology>
    </subcellularLocation>
</comment>
<feature type="signal peptide" evidence="2">
    <location>
        <begin position="1"/>
        <end position="29"/>
    </location>
</feature>
<keyword evidence="2" id="KW-0472">Membrane</keyword>
<protein>
    <submittedName>
        <fullName evidence="3">Outer membrane protein, multidrug efflux system</fullName>
    </submittedName>
</protein>
<dbReference type="PANTHER" id="PTHR30203">
    <property type="entry name" value="OUTER MEMBRANE CATION EFFLUX PROTEIN"/>
    <property type="match status" value="1"/>
</dbReference>
<evidence type="ECO:0000313" key="4">
    <source>
        <dbReference type="Proteomes" id="UP000839052"/>
    </source>
</evidence>
<comment type="similarity">
    <text evidence="1 2">Belongs to the outer membrane factor (OMF) (TC 1.B.17) family.</text>
</comment>
<dbReference type="Proteomes" id="UP000839052">
    <property type="component" value="Chromosome"/>
</dbReference>
<proteinExistence type="inferred from homology"/>
<keyword evidence="2" id="KW-0732">Signal</keyword>
<keyword evidence="2" id="KW-0449">Lipoprotein</keyword>
<keyword evidence="4" id="KW-1185">Reference proteome</keyword>
<feature type="chain" id="PRO_5044951579" evidence="2">
    <location>
        <begin position="30"/>
        <end position="492"/>
    </location>
</feature>
<dbReference type="Pfam" id="PF02321">
    <property type="entry name" value="OEP"/>
    <property type="match status" value="2"/>
</dbReference>